<accession>A0A8K0DWV5</accession>
<reference evidence="2" key="1">
    <citation type="submission" date="2020-03" db="EMBL/GenBank/DDBJ databases">
        <title>A high-quality chromosome-level genome assembly of a woody plant with both climbing and erect habits, Rhamnella rubrinervis.</title>
        <authorList>
            <person name="Lu Z."/>
            <person name="Yang Y."/>
            <person name="Zhu X."/>
            <person name="Sun Y."/>
        </authorList>
    </citation>
    <scope>NUCLEOTIDE SEQUENCE</scope>
    <source>
        <strain evidence="2">BYM</strain>
        <tissue evidence="2">Leaf</tissue>
    </source>
</reference>
<evidence type="ECO:0000313" key="2">
    <source>
        <dbReference type="EMBL" id="KAF3439037.1"/>
    </source>
</evidence>
<name>A0A8K0DWV5_9ROSA</name>
<feature type="region of interest" description="Disordered" evidence="1">
    <location>
        <begin position="71"/>
        <end position="153"/>
    </location>
</feature>
<keyword evidence="3" id="KW-1185">Reference proteome</keyword>
<dbReference type="Proteomes" id="UP000796880">
    <property type="component" value="Unassembled WGS sequence"/>
</dbReference>
<feature type="compositionally biased region" description="Basic and acidic residues" evidence="1">
    <location>
        <begin position="112"/>
        <end position="130"/>
    </location>
</feature>
<evidence type="ECO:0000256" key="1">
    <source>
        <dbReference type="SAM" id="MobiDB-lite"/>
    </source>
</evidence>
<sequence>MATFCISYTNRAKRKIHLYGANRCSRCPTRQGRKDRYFFHRRVYAIRCTSIGNPPLDRKSMLKMKISKRQLEATKKKKDKQAAERAASWRRTGRERPTLNAVGPNRLTNRHSSGDSPKRPRRSTHQEGQRKTNYINLVGGYPPSADSSPVGDR</sequence>
<comment type="caution">
    <text evidence="2">The sequence shown here is derived from an EMBL/GenBank/DDBJ whole genome shotgun (WGS) entry which is preliminary data.</text>
</comment>
<proteinExistence type="predicted"/>
<dbReference type="AlphaFoldDB" id="A0A8K0DWV5"/>
<evidence type="ECO:0000313" key="3">
    <source>
        <dbReference type="Proteomes" id="UP000796880"/>
    </source>
</evidence>
<protein>
    <submittedName>
        <fullName evidence="2">Uncharacterized protein</fullName>
    </submittedName>
</protein>
<gene>
    <name evidence="2" type="ORF">FNV43_RR17312</name>
</gene>
<organism evidence="2 3">
    <name type="scientific">Rhamnella rubrinervis</name>
    <dbReference type="NCBI Taxonomy" id="2594499"/>
    <lineage>
        <taxon>Eukaryota</taxon>
        <taxon>Viridiplantae</taxon>
        <taxon>Streptophyta</taxon>
        <taxon>Embryophyta</taxon>
        <taxon>Tracheophyta</taxon>
        <taxon>Spermatophyta</taxon>
        <taxon>Magnoliopsida</taxon>
        <taxon>eudicotyledons</taxon>
        <taxon>Gunneridae</taxon>
        <taxon>Pentapetalae</taxon>
        <taxon>rosids</taxon>
        <taxon>fabids</taxon>
        <taxon>Rosales</taxon>
        <taxon>Rhamnaceae</taxon>
        <taxon>rhamnoid group</taxon>
        <taxon>Rhamneae</taxon>
        <taxon>Rhamnella</taxon>
    </lineage>
</organism>
<dbReference type="EMBL" id="VOIH02000008">
    <property type="protein sequence ID" value="KAF3439037.1"/>
    <property type="molecule type" value="Genomic_DNA"/>
</dbReference>